<keyword evidence="1" id="KW-0175">Coiled coil</keyword>
<comment type="caution">
    <text evidence="3">The sequence shown here is derived from an EMBL/GenBank/DDBJ whole genome shotgun (WGS) entry which is preliminary data.</text>
</comment>
<dbReference type="RefSeq" id="WP_306984992.1">
    <property type="nucleotide sequence ID" value="NZ_JAUSUA010000006.1"/>
</dbReference>
<organism evidence="3 4">
    <name type="scientific">Alkalicoccobacillus murimartini</name>
    <dbReference type="NCBI Taxonomy" id="171685"/>
    <lineage>
        <taxon>Bacteria</taxon>
        <taxon>Bacillati</taxon>
        <taxon>Bacillota</taxon>
        <taxon>Bacilli</taxon>
        <taxon>Bacillales</taxon>
        <taxon>Bacillaceae</taxon>
        <taxon>Alkalicoccobacillus</taxon>
    </lineage>
</organism>
<reference evidence="3 4" key="1">
    <citation type="submission" date="2023-07" db="EMBL/GenBank/DDBJ databases">
        <title>Genomic Encyclopedia of Type Strains, Phase IV (KMG-IV): sequencing the most valuable type-strain genomes for metagenomic binning, comparative biology and taxonomic classification.</title>
        <authorList>
            <person name="Goeker M."/>
        </authorList>
    </citation>
    <scope>NUCLEOTIDE SEQUENCE [LARGE SCALE GENOMIC DNA]</scope>
    <source>
        <strain evidence="3 4">DSM 19154</strain>
    </source>
</reference>
<accession>A0ABT9YLF9</accession>
<keyword evidence="2" id="KW-0472">Membrane</keyword>
<protein>
    <recommendedName>
        <fullName evidence="5">Holin</fullName>
    </recommendedName>
</protein>
<sequence>MNRHSGINKKGRYPPNFGTYLGLLGGILATIGDGLATVGVAIDLEQSQLDDVNNAQQSQSQNEEFINMKKQLKALENEVRLLKETNPK</sequence>
<feature type="coiled-coil region" evidence="1">
    <location>
        <begin position="58"/>
        <end position="85"/>
    </location>
</feature>
<keyword evidence="4" id="KW-1185">Reference proteome</keyword>
<feature type="transmembrane region" description="Helical" evidence="2">
    <location>
        <begin position="20"/>
        <end position="42"/>
    </location>
</feature>
<evidence type="ECO:0000256" key="2">
    <source>
        <dbReference type="SAM" id="Phobius"/>
    </source>
</evidence>
<keyword evidence="2" id="KW-0812">Transmembrane</keyword>
<evidence type="ECO:0000256" key="1">
    <source>
        <dbReference type="SAM" id="Coils"/>
    </source>
</evidence>
<dbReference type="Proteomes" id="UP001225034">
    <property type="component" value="Unassembled WGS sequence"/>
</dbReference>
<evidence type="ECO:0008006" key="5">
    <source>
        <dbReference type="Google" id="ProtNLM"/>
    </source>
</evidence>
<dbReference type="EMBL" id="JAUSUA010000006">
    <property type="protein sequence ID" value="MDQ0208716.1"/>
    <property type="molecule type" value="Genomic_DNA"/>
</dbReference>
<evidence type="ECO:0000313" key="3">
    <source>
        <dbReference type="EMBL" id="MDQ0208716.1"/>
    </source>
</evidence>
<gene>
    <name evidence="3" type="ORF">J2S05_003528</name>
</gene>
<keyword evidence="2" id="KW-1133">Transmembrane helix</keyword>
<evidence type="ECO:0000313" key="4">
    <source>
        <dbReference type="Proteomes" id="UP001225034"/>
    </source>
</evidence>
<proteinExistence type="predicted"/>
<name>A0ABT9YLF9_9BACI</name>